<keyword evidence="4" id="KW-1185">Reference proteome</keyword>
<dbReference type="InterPro" id="IPR052586">
    <property type="entry name" value="ASCC2"/>
</dbReference>
<organism evidence="3 4">
    <name type="scientific">Dendroctonus ponderosae</name>
    <name type="common">Mountain pine beetle</name>
    <dbReference type="NCBI Taxonomy" id="77166"/>
    <lineage>
        <taxon>Eukaryota</taxon>
        <taxon>Metazoa</taxon>
        <taxon>Ecdysozoa</taxon>
        <taxon>Arthropoda</taxon>
        <taxon>Hexapoda</taxon>
        <taxon>Insecta</taxon>
        <taxon>Pterygota</taxon>
        <taxon>Neoptera</taxon>
        <taxon>Endopterygota</taxon>
        <taxon>Coleoptera</taxon>
        <taxon>Polyphaga</taxon>
        <taxon>Cucujiformia</taxon>
        <taxon>Curculionidae</taxon>
        <taxon>Scolytinae</taxon>
        <taxon>Dendroctonus</taxon>
    </lineage>
</organism>
<dbReference type="GeneID" id="109538274"/>
<sequence length="755" mass="87078">MSIDNSLARLTIADNLPNENVFKNPSKLPINEIHMERSWRELKRNLSTGFDWEDRSEKDLEQSCFELKKEIIPALDKRWLLKLSFHKFAPVCIPQQDGENTAFLAENTLFIDSLDYLLTCDYHHFWCCILFEESATTAIRSFLLKPVLPFEANYLEGEYMEVYKTVFNKFLLVYKKLLTFKQSETEYMSQSFGLAKLKERKLINLPIVITLAVLYQDSDLEFVNETVDIYFNDATEVEYLTKEVDFFIEQNLIILEMIGGQVCGFDESVEAVPISIEKRPAIFSLSWVYSVVNYLLCSVITSQVLFTFFKPSIEIATQKNFPFRLPYIYVNIYRDLYELLDEREEAHTQENLFKMVIQEINLGRTEFIETFHLFVSNCLDEALKHTGDSDKQEPIIENYIRLLTTALEDDYFICDYNAAHNVASQNEMFESCCEIDSTQTDFIVSCIIKLPRNKKLQELTELKKKTIESVFKEFIPVVPEEPEEDIAQPGPSRGLTELPESEIDQKIQSIMDMFPHLGDGFVLQCLESYNFNTTDVINAILEDNLPPHLSEIPFDGIRIPAEPEPEKPVLAYTGKKPEYDDALKLLNDKTDIKAIKNLVLEGIQYNYEHMYDDEYDDRFNDDVAIPVADNPVGEELQAFNPNRQGRRKESESEDEESEEETNEHSADRNRFNFCEDPAVIRARREARYRTGQAGASGSTSQLKPKGDVVGKPKGQGQDKNTLLNRQKKAANKSSRANHNRKGGAQWKRTRGMVPS</sequence>
<feature type="compositionally biased region" description="Basic residues" evidence="1">
    <location>
        <begin position="725"/>
        <end position="741"/>
    </location>
</feature>
<evidence type="ECO:0000313" key="4">
    <source>
        <dbReference type="Proteomes" id="UP000019118"/>
    </source>
</evidence>
<dbReference type="SUPFAM" id="SSF46934">
    <property type="entry name" value="UBA-like"/>
    <property type="match status" value="1"/>
</dbReference>
<feature type="compositionally biased region" description="Acidic residues" evidence="1">
    <location>
        <begin position="651"/>
        <end position="661"/>
    </location>
</feature>
<dbReference type="InterPro" id="IPR041800">
    <property type="entry name" value="ASCC2_CUE"/>
</dbReference>
<feature type="region of interest" description="Disordered" evidence="1">
    <location>
        <begin position="630"/>
        <end position="672"/>
    </location>
</feature>
<dbReference type="PANTHER" id="PTHR21494">
    <property type="entry name" value="ACTIVATING SIGNAL COINTEGRATOR 1 COMPLEX SUBUNIT 2 ASC-1 COMPLEX SUBUNIT P100"/>
    <property type="match status" value="1"/>
</dbReference>
<dbReference type="PANTHER" id="PTHR21494:SF0">
    <property type="entry name" value="ACTIVATING SIGNAL COINTEGRATOR 1 COMPLEX SUBUNIT 2"/>
    <property type="match status" value="1"/>
</dbReference>
<dbReference type="SMART" id="SM00546">
    <property type="entry name" value="CUE"/>
    <property type="match status" value="1"/>
</dbReference>
<dbReference type="Proteomes" id="UP000019118">
    <property type="component" value="Unassembled WGS sequence"/>
</dbReference>
<dbReference type="KEGG" id="dpa:109538274"/>
<feature type="region of interest" description="Disordered" evidence="1">
    <location>
        <begin position="688"/>
        <end position="755"/>
    </location>
</feature>
<dbReference type="Pfam" id="PF02845">
    <property type="entry name" value="CUE"/>
    <property type="match status" value="1"/>
</dbReference>
<feature type="compositionally biased region" description="Polar residues" evidence="1">
    <location>
        <begin position="693"/>
        <end position="702"/>
    </location>
</feature>
<feature type="domain" description="CUE" evidence="2">
    <location>
        <begin position="502"/>
        <end position="545"/>
    </location>
</feature>
<proteinExistence type="predicted"/>
<protein>
    <recommendedName>
        <fullName evidence="2">CUE domain-containing protein</fullName>
    </recommendedName>
</protein>
<dbReference type="RefSeq" id="XP_019760997.1">
    <property type="nucleotide sequence ID" value="XM_019905438.2"/>
</dbReference>
<name>A0AAR5PJC4_DENPD</name>
<dbReference type="CDD" id="cd14364">
    <property type="entry name" value="CUE_ASCC2"/>
    <property type="match status" value="1"/>
</dbReference>
<reference evidence="3" key="2">
    <citation type="submission" date="2024-08" db="UniProtKB">
        <authorList>
            <consortium name="EnsemblMetazoa"/>
        </authorList>
    </citation>
    <scope>IDENTIFICATION</scope>
</reference>
<dbReference type="EnsemblMetazoa" id="XM_019905438.1">
    <property type="protein sequence ID" value="XP_019760997.1"/>
    <property type="gene ID" value="LOC109538274"/>
</dbReference>
<evidence type="ECO:0000259" key="2">
    <source>
        <dbReference type="PROSITE" id="PS51140"/>
    </source>
</evidence>
<dbReference type="GO" id="GO:0043130">
    <property type="term" value="F:ubiquitin binding"/>
    <property type="evidence" value="ECO:0007669"/>
    <property type="project" value="InterPro"/>
</dbReference>
<dbReference type="Gene3D" id="1.10.8.10">
    <property type="entry name" value="DNA helicase RuvA subunit, C-terminal domain"/>
    <property type="match status" value="1"/>
</dbReference>
<dbReference type="PROSITE" id="PS51140">
    <property type="entry name" value="CUE"/>
    <property type="match status" value="1"/>
</dbReference>
<evidence type="ECO:0000256" key="1">
    <source>
        <dbReference type="SAM" id="MobiDB-lite"/>
    </source>
</evidence>
<reference evidence="4" key="1">
    <citation type="journal article" date="2013" name="Genome Biol.">
        <title>Draft genome of the mountain pine beetle, Dendroctonus ponderosae Hopkins, a major forest pest.</title>
        <authorList>
            <person name="Keeling C.I."/>
            <person name="Yuen M.M."/>
            <person name="Liao N.Y."/>
            <person name="Docking T.R."/>
            <person name="Chan S.K."/>
            <person name="Taylor G.A."/>
            <person name="Palmquist D.L."/>
            <person name="Jackman S.D."/>
            <person name="Nguyen A."/>
            <person name="Li M."/>
            <person name="Henderson H."/>
            <person name="Janes J.K."/>
            <person name="Zhao Y."/>
            <person name="Pandoh P."/>
            <person name="Moore R."/>
            <person name="Sperling F.A."/>
            <person name="Huber D.P."/>
            <person name="Birol I."/>
            <person name="Jones S.J."/>
            <person name="Bohlmann J."/>
        </authorList>
    </citation>
    <scope>NUCLEOTIDE SEQUENCE</scope>
</reference>
<dbReference type="GO" id="GO:0006355">
    <property type="term" value="P:regulation of DNA-templated transcription"/>
    <property type="evidence" value="ECO:0007669"/>
    <property type="project" value="TreeGrafter"/>
</dbReference>
<evidence type="ECO:0000313" key="3">
    <source>
        <dbReference type="EnsemblMetazoa" id="XP_019760997.1"/>
    </source>
</evidence>
<accession>A0AAR5PJC4</accession>
<dbReference type="InterPro" id="IPR009060">
    <property type="entry name" value="UBA-like_sf"/>
</dbReference>
<dbReference type="AlphaFoldDB" id="A0AAR5PJC4"/>
<dbReference type="InterPro" id="IPR003892">
    <property type="entry name" value="CUE"/>
</dbReference>